<keyword evidence="2" id="KW-0812">Transmembrane</keyword>
<feature type="transmembrane region" description="Helical" evidence="2">
    <location>
        <begin position="396"/>
        <end position="412"/>
    </location>
</feature>
<evidence type="ECO:0000256" key="2">
    <source>
        <dbReference type="SAM" id="Phobius"/>
    </source>
</evidence>
<keyword evidence="4" id="KW-1185">Reference proteome</keyword>
<proteinExistence type="predicted"/>
<name>A0A259TUC1_9BACT</name>
<accession>A0A259TUC1</accession>
<evidence type="ECO:0000313" key="3">
    <source>
        <dbReference type="EMBL" id="OZC01365.1"/>
    </source>
</evidence>
<comment type="caution">
    <text evidence="3">The sequence shown here is derived from an EMBL/GenBank/DDBJ whole genome shotgun (WGS) entry which is preliminary data.</text>
</comment>
<dbReference type="RefSeq" id="WP_094551911.1">
    <property type="nucleotide sequence ID" value="NZ_MQWB01000011.1"/>
</dbReference>
<dbReference type="AlphaFoldDB" id="A0A259TUC1"/>
<evidence type="ECO:0000313" key="4">
    <source>
        <dbReference type="Proteomes" id="UP000216446"/>
    </source>
</evidence>
<feature type="transmembrane region" description="Helical" evidence="2">
    <location>
        <begin position="225"/>
        <end position="247"/>
    </location>
</feature>
<dbReference type="EMBL" id="MQWB01000011">
    <property type="protein sequence ID" value="OZC01365.1"/>
    <property type="molecule type" value="Genomic_DNA"/>
</dbReference>
<protein>
    <submittedName>
        <fullName evidence="3">Uncharacterized protein</fullName>
    </submittedName>
</protein>
<feature type="transmembrane region" description="Helical" evidence="2">
    <location>
        <begin position="259"/>
        <end position="286"/>
    </location>
</feature>
<feature type="transmembrane region" description="Helical" evidence="2">
    <location>
        <begin position="298"/>
        <end position="317"/>
    </location>
</feature>
<feature type="region of interest" description="Disordered" evidence="1">
    <location>
        <begin position="1"/>
        <end position="23"/>
    </location>
</feature>
<keyword evidence="2" id="KW-0472">Membrane</keyword>
<sequence length="671" mass="72373">MMKVSARAATPLHADTARPEAMEAKCGERRPVAVFVAHGMGQQLSFATLDETVGGMVQALGRRGVGEGRIDIKAAPVMQGRVRTHRVEICVDGGESVAPVHVYEGYWAPLTEGEVTLRDVLRFLIRGAWHGLRKGVGQPIERFMFERRVLHKVPGGAFGGLLATTLVLGSLVLLNAVIAGVVVDASFDVVATTAAEDSRLVEEDTTGGEERNPAPLVTRALTALVFGYLALTVGLGVLLVLTTVTARYRRGEPGLVRRLWLGVLQVGLWVWVVATIGVGVGTLAMLASAAGLPRLAPGPVAVVLAVALVSGAVAGWLSKRDGMKRYEAYRIWEEEHGDEGPSSSSDRRPLAGARLTAVTFALAGSVTVVLACLVALLSPVLPRWLDGNDPLTKVTVLRPVVWVLLFGVSAYIRNVIVQYLGDVVAYISPHTLDRFADLRRAIREASLSVLRAVYHARGKDGMPLYEGVAVVGHSLGSVVAYDALNRMLAEDAGSTGPGVLVQERTRLLLTFGSPLDKTAYIFRAQNLSLSDIREALANAAQPLILDPSVRTFPWVNVHSPRDVIGSALDLYDVPRIKGGQDIRVDRLRSRLRRGRKNSESLCDEHALAAWRAGRVASPYCVHDIEDLEARIPLVAHTEHWKTRAVFDVLVAAVFEGLSESAPRPVEETTVD</sequence>
<feature type="transmembrane region" description="Helical" evidence="2">
    <location>
        <begin position="157"/>
        <end position="183"/>
    </location>
</feature>
<organism evidence="3 4">
    <name type="scientific">Rubricoccus marinus</name>
    <dbReference type="NCBI Taxonomy" id="716817"/>
    <lineage>
        <taxon>Bacteria</taxon>
        <taxon>Pseudomonadati</taxon>
        <taxon>Rhodothermota</taxon>
        <taxon>Rhodothermia</taxon>
        <taxon>Rhodothermales</taxon>
        <taxon>Rubricoccaceae</taxon>
        <taxon>Rubricoccus</taxon>
    </lineage>
</organism>
<dbReference type="InParanoid" id="A0A259TUC1"/>
<gene>
    <name evidence="3" type="ORF">BSZ36_18165</name>
</gene>
<keyword evidence="2" id="KW-1133">Transmembrane helix</keyword>
<reference evidence="3 4" key="1">
    <citation type="submission" date="2016-11" db="EMBL/GenBank/DDBJ databases">
        <title>Study of marine rhodopsin-containing bacteria.</title>
        <authorList>
            <person name="Yoshizawa S."/>
            <person name="Kumagai Y."/>
            <person name="Kogure K."/>
        </authorList>
    </citation>
    <scope>NUCLEOTIDE SEQUENCE [LARGE SCALE GENOMIC DNA]</scope>
    <source>
        <strain evidence="3 4">SG-29</strain>
    </source>
</reference>
<evidence type="ECO:0000256" key="1">
    <source>
        <dbReference type="SAM" id="MobiDB-lite"/>
    </source>
</evidence>
<feature type="transmembrane region" description="Helical" evidence="2">
    <location>
        <begin position="355"/>
        <end position="376"/>
    </location>
</feature>
<dbReference type="Proteomes" id="UP000216446">
    <property type="component" value="Unassembled WGS sequence"/>
</dbReference>